<dbReference type="PANTHER" id="PTHR39321:SF3">
    <property type="entry name" value="PHOSPHOPANTETHEINE ADENYLYLTRANSFERASE"/>
    <property type="match status" value="1"/>
</dbReference>
<evidence type="ECO:0000313" key="12">
    <source>
        <dbReference type="EMBL" id="RAO95194.1"/>
    </source>
</evidence>
<name>A0A328PLC9_9MOLU</name>
<dbReference type="RefSeq" id="WP_112665134.1">
    <property type="nucleotide sequence ID" value="NZ_QKVO01000002.1"/>
</dbReference>
<dbReference type="GO" id="GO:0005524">
    <property type="term" value="F:ATP binding"/>
    <property type="evidence" value="ECO:0007669"/>
    <property type="project" value="UniProtKB-KW"/>
</dbReference>
<dbReference type="OrthoDB" id="5295945at2"/>
<dbReference type="UniPathway" id="UPA00253">
    <property type="reaction ID" value="UER00332"/>
</dbReference>
<reference evidence="13" key="1">
    <citation type="submission" date="2018-06" db="EMBL/GenBank/DDBJ databases">
        <authorList>
            <person name="Martinez Ocampo F."/>
            <person name="Quiroz Castaneda R.E."/>
            <person name="Rojas Lopez X."/>
        </authorList>
    </citation>
    <scope>NUCLEOTIDE SEQUENCE [LARGE SCALE GENOMIC DNA]</scope>
    <source>
        <strain evidence="13">INIFAP02</strain>
    </source>
</reference>
<dbReference type="CDD" id="cd02165">
    <property type="entry name" value="NMNAT"/>
    <property type="match status" value="1"/>
</dbReference>
<evidence type="ECO:0000256" key="1">
    <source>
        <dbReference type="ARBA" id="ARBA00002324"/>
    </source>
</evidence>
<keyword evidence="3 10" id="KW-0662">Pyridine nucleotide biosynthesis</keyword>
<dbReference type="Proteomes" id="UP000249762">
    <property type="component" value="Unassembled WGS sequence"/>
</dbReference>
<dbReference type="SUPFAM" id="SSF52374">
    <property type="entry name" value="Nucleotidylyl transferase"/>
    <property type="match status" value="1"/>
</dbReference>
<comment type="function">
    <text evidence="1 10">Catalyzes the reversible adenylation of nicotinate mononucleotide (NaMN) to nicotinic acid adenine dinucleotide (NaAD).</text>
</comment>
<dbReference type="EMBL" id="QKVO01000002">
    <property type="protein sequence ID" value="RAO95194.1"/>
    <property type="molecule type" value="Genomic_DNA"/>
</dbReference>
<evidence type="ECO:0000256" key="6">
    <source>
        <dbReference type="ARBA" id="ARBA00022741"/>
    </source>
</evidence>
<dbReference type="Pfam" id="PF01467">
    <property type="entry name" value="CTP_transf_like"/>
    <property type="match status" value="1"/>
</dbReference>
<dbReference type="InterPro" id="IPR004821">
    <property type="entry name" value="Cyt_trans-like"/>
</dbReference>
<evidence type="ECO:0000256" key="7">
    <source>
        <dbReference type="ARBA" id="ARBA00022840"/>
    </source>
</evidence>
<comment type="pathway">
    <text evidence="2 10">Cofactor biosynthesis; NAD(+) biosynthesis; deamido-NAD(+) from nicotinate D-ribonucleotide: step 1/1.</text>
</comment>
<accession>A0A328PLC9</accession>
<comment type="similarity">
    <text evidence="10">Belongs to the NadD family.</text>
</comment>
<keyword evidence="7 10" id="KW-0067">ATP-binding</keyword>
<dbReference type="PANTHER" id="PTHR39321">
    <property type="entry name" value="NICOTINATE-NUCLEOTIDE ADENYLYLTRANSFERASE-RELATED"/>
    <property type="match status" value="1"/>
</dbReference>
<evidence type="ECO:0000256" key="10">
    <source>
        <dbReference type="HAMAP-Rule" id="MF_00244"/>
    </source>
</evidence>
<evidence type="ECO:0000259" key="11">
    <source>
        <dbReference type="Pfam" id="PF01467"/>
    </source>
</evidence>
<proteinExistence type="inferred from homology"/>
<evidence type="ECO:0000256" key="3">
    <source>
        <dbReference type="ARBA" id="ARBA00022642"/>
    </source>
</evidence>
<dbReference type="GO" id="GO:0009435">
    <property type="term" value="P:NAD+ biosynthetic process"/>
    <property type="evidence" value="ECO:0007669"/>
    <property type="project" value="UniProtKB-UniRule"/>
</dbReference>
<keyword evidence="8 10" id="KW-0520">NAD</keyword>
<dbReference type="NCBIfam" id="TIGR00482">
    <property type="entry name" value="nicotinate (nicotinamide) nucleotide adenylyltransferase"/>
    <property type="match status" value="1"/>
</dbReference>
<dbReference type="AlphaFoldDB" id="A0A328PLC9"/>
<keyword evidence="13" id="KW-1185">Reference proteome</keyword>
<comment type="catalytic activity">
    <reaction evidence="9 10">
        <text>nicotinate beta-D-ribonucleotide + ATP + H(+) = deamido-NAD(+) + diphosphate</text>
        <dbReference type="Rhea" id="RHEA:22860"/>
        <dbReference type="ChEBI" id="CHEBI:15378"/>
        <dbReference type="ChEBI" id="CHEBI:30616"/>
        <dbReference type="ChEBI" id="CHEBI:33019"/>
        <dbReference type="ChEBI" id="CHEBI:57502"/>
        <dbReference type="ChEBI" id="CHEBI:58437"/>
        <dbReference type="EC" id="2.7.7.18"/>
    </reaction>
</comment>
<organism evidence="12 13">
    <name type="scientific">Mycoplasma wenyonii</name>
    <dbReference type="NCBI Taxonomy" id="65123"/>
    <lineage>
        <taxon>Bacteria</taxon>
        <taxon>Bacillati</taxon>
        <taxon>Mycoplasmatota</taxon>
        <taxon>Mollicutes</taxon>
        <taxon>Mycoplasmataceae</taxon>
        <taxon>Mycoplasma</taxon>
    </lineage>
</organism>
<keyword evidence="5 10" id="KW-0548">Nucleotidyltransferase</keyword>
<comment type="caution">
    <text evidence="12">The sequence shown here is derived from an EMBL/GenBank/DDBJ whole genome shotgun (WGS) entry which is preliminary data.</text>
</comment>
<dbReference type="GO" id="GO:0004515">
    <property type="term" value="F:nicotinate-nucleotide adenylyltransferase activity"/>
    <property type="evidence" value="ECO:0007669"/>
    <property type="project" value="UniProtKB-UniRule"/>
</dbReference>
<evidence type="ECO:0000256" key="4">
    <source>
        <dbReference type="ARBA" id="ARBA00022679"/>
    </source>
</evidence>
<keyword evidence="6 10" id="KW-0547">Nucleotide-binding</keyword>
<dbReference type="InterPro" id="IPR014729">
    <property type="entry name" value="Rossmann-like_a/b/a_fold"/>
</dbReference>
<feature type="domain" description="Cytidyltransferase-like" evidence="11">
    <location>
        <begin position="11"/>
        <end position="175"/>
    </location>
</feature>
<protein>
    <recommendedName>
        <fullName evidence="10">Probable nicotinate-nucleotide adenylyltransferase</fullName>
        <ecNumber evidence="10">2.7.7.18</ecNumber>
    </recommendedName>
    <alternativeName>
        <fullName evidence="10">Deamido-NAD(+) diphosphorylase</fullName>
    </alternativeName>
    <alternativeName>
        <fullName evidence="10">Deamido-NAD(+) pyrophosphorylase</fullName>
    </alternativeName>
    <alternativeName>
        <fullName evidence="10">Nicotinate mononucleotide adenylyltransferase</fullName>
        <shortName evidence="10">NaMN adenylyltransferase</shortName>
    </alternativeName>
</protein>
<keyword evidence="4 10" id="KW-0808">Transferase</keyword>
<gene>
    <name evidence="10 12" type="primary">nadD</name>
    <name evidence="12" type="ORF">DNK47_01025</name>
</gene>
<evidence type="ECO:0000313" key="13">
    <source>
        <dbReference type="Proteomes" id="UP000249762"/>
    </source>
</evidence>
<dbReference type="InterPro" id="IPR005248">
    <property type="entry name" value="NadD/NMNAT"/>
</dbReference>
<sequence length="195" mass="22822">MYPSKNWKIGLFGGSFNPPHMAHTLLAQFAIKQLKLDLLIFIPSFKSVDKLEQDYLEGEERAYMLSLSKTKYLSVISTFELNLKEPVESIVTVRHFRKRFPDDELYFLIGADHCSTLNSWDGIEEIFQVTTPVIFKRKGSSTELDSLKHLDKEVLKKVIFLQNQLFPHSSTAIREQKKYRLLHKRVKRYLKNQLS</sequence>
<evidence type="ECO:0000256" key="2">
    <source>
        <dbReference type="ARBA" id="ARBA00005019"/>
    </source>
</evidence>
<evidence type="ECO:0000256" key="5">
    <source>
        <dbReference type="ARBA" id="ARBA00022695"/>
    </source>
</evidence>
<evidence type="ECO:0000256" key="8">
    <source>
        <dbReference type="ARBA" id="ARBA00023027"/>
    </source>
</evidence>
<evidence type="ECO:0000256" key="9">
    <source>
        <dbReference type="ARBA" id="ARBA00048721"/>
    </source>
</evidence>
<dbReference type="EC" id="2.7.7.18" evidence="10"/>
<dbReference type="Gene3D" id="3.40.50.620">
    <property type="entry name" value="HUPs"/>
    <property type="match status" value="1"/>
</dbReference>
<dbReference type="HAMAP" id="MF_00244">
    <property type="entry name" value="NaMN_adenylyltr"/>
    <property type="match status" value="1"/>
</dbReference>